<reference evidence="7" key="1">
    <citation type="submission" date="2020-12" db="EMBL/GenBank/DDBJ databases">
        <title>Ramlibacter sp. nov., isolated from a freshwater alga, Cryptomonas.</title>
        <authorList>
            <person name="Kim H.M."/>
            <person name="Jeon C.O."/>
        </authorList>
    </citation>
    <scope>NUCLEOTIDE SEQUENCE</scope>
    <source>
        <strain evidence="7">CrO1</strain>
    </source>
</reference>
<dbReference type="Pfam" id="PF25137">
    <property type="entry name" value="ADH_Fe_C"/>
    <property type="match status" value="1"/>
</dbReference>
<evidence type="ECO:0000313" key="7">
    <source>
        <dbReference type="EMBL" id="MBK0393287.1"/>
    </source>
</evidence>
<dbReference type="FunFam" id="1.20.1090.10:FF:000001">
    <property type="entry name" value="Aldehyde-alcohol dehydrogenase"/>
    <property type="match status" value="1"/>
</dbReference>
<dbReference type="InterPro" id="IPR018211">
    <property type="entry name" value="ADH_Fe_CS"/>
</dbReference>
<sequence length="376" mass="39470">MATINYLTTIEFDFGAVAKAAELARAGGMQRPLVVTDPGLARGPVFARVLDVLGPLEPVVYDRTPQNPDEDAVMAAAAIFRQSRCDGVIAVGGGSPIDLGKGAALMGTHDGPLEQYAAILGGIPRITAKMAPVIAIPTTAGTGSEVGRGALLTLRDGRKLGFISPHVIPRIALCDPDLTLGLPRGLTAATGMDALTHCIETFLSPRVNPPADAIALDGATRAARWLPRAFADGSDRDARWNMMMASLQGGLTFQKGLGAVHSMSHPLGGIKEPVLHHGTLNAVILPAVLRFNRSHAAGKMEALERAIGVPAGGDLAQFIESLNATLGLPRSLRELGVTEAMIPRMVEGALKDHSTATNPRPLSRADFEALFRDAMQ</sequence>
<evidence type="ECO:0000256" key="4">
    <source>
        <dbReference type="ARBA" id="ARBA00023027"/>
    </source>
</evidence>
<evidence type="ECO:0000256" key="1">
    <source>
        <dbReference type="ARBA" id="ARBA00001962"/>
    </source>
</evidence>
<dbReference type="InterPro" id="IPR001670">
    <property type="entry name" value="ADH_Fe/GldA"/>
</dbReference>
<comment type="similarity">
    <text evidence="2">Belongs to the iron-containing alcohol dehydrogenase family.</text>
</comment>
<dbReference type="Gene3D" id="3.40.50.1970">
    <property type="match status" value="1"/>
</dbReference>
<evidence type="ECO:0000259" key="5">
    <source>
        <dbReference type="Pfam" id="PF00465"/>
    </source>
</evidence>
<dbReference type="Proteomes" id="UP000617041">
    <property type="component" value="Unassembled WGS sequence"/>
</dbReference>
<comment type="caution">
    <text evidence="7">The sequence shown here is derived from an EMBL/GenBank/DDBJ whole genome shotgun (WGS) entry which is preliminary data.</text>
</comment>
<keyword evidence="4" id="KW-0520">NAD</keyword>
<accession>A0A934Q297</accession>
<keyword evidence="8" id="KW-1185">Reference proteome</keyword>
<evidence type="ECO:0000256" key="2">
    <source>
        <dbReference type="ARBA" id="ARBA00007358"/>
    </source>
</evidence>
<feature type="domain" description="Fe-containing alcohol dehydrogenase-like C-terminal" evidence="6">
    <location>
        <begin position="187"/>
        <end position="375"/>
    </location>
</feature>
<feature type="domain" description="Alcohol dehydrogenase iron-type/glycerol dehydrogenase GldA" evidence="5">
    <location>
        <begin position="9"/>
        <end position="176"/>
    </location>
</feature>
<name>A0A934Q297_9BURK</name>
<gene>
    <name evidence="7" type="ORF">I8E28_11855</name>
</gene>
<dbReference type="EMBL" id="JAEDAO010000001">
    <property type="protein sequence ID" value="MBK0393287.1"/>
    <property type="molecule type" value="Genomic_DNA"/>
</dbReference>
<dbReference type="PANTHER" id="PTHR11496">
    <property type="entry name" value="ALCOHOL DEHYDROGENASE"/>
    <property type="match status" value="1"/>
</dbReference>
<dbReference type="SUPFAM" id="SSF56796">
    <property type="entry name" value="Dehydroquinate synthase-like"/>
    <property type="match status" value="1"/>
</dbReference>
<dbReference type="Pfam" id="PF00465">
    <property type="entry name" value="Fe-ADH"/>
    <property type="match status" value="1"/>
</dbReference>
<dbReference type="RefSeq" id="WP_200788266.1">
    <property type="nucleotide sequence ID" value="NZ_JAEDAO010000001.1"/>
</dbReference>
<dbReference type="PANTHER" id="PTHR11496:SF102">
    <property type="entry name" value="ALCOHOL DEHYDROGENASE 4"/>
    <property type="match status" value="1"/>
</dbReference>
<dbReference type="GO" id="GO:0004022">
    <property type="term" value="F:alcohol dehydrogenase (NAD+) activity"/>
    <property type="evidence" value="ECO:0007669"/>
    <property type="project" value="TreeGrafter"/>
</dbReference>
<dbReference type="PROSITE" id="PS00913">
    <property type="entry name" value="ADH_IRON_1"/>
    <property type="match status" value="1"/>
</dbReference>
<proteinExistence type="inferred from homology"/>
<dbReference type="GO" id="GO:0046872">
    <property type="term" value="F:metal ion binding"/>
    <property type="evidence" value="ECO:0007669"/>
    <property type="project" value="InterPro"/>
</dbReference>
<comment type="cofactor">
    <cofactor evidence="1">
        <name>Fe cation</name>
        <dbReference type="ChEBI" id="CHEBI:24875"/>
    </cofactor>
</comment>
<protein>
    <submittedName>
        <fullName evidence="7">Iron-containing alcohol dehydrogenase</fullName>
    </submittedName>
</protein>
<dbReference type="InterPro" id="IPR039697">
    <property type="entry name" value="Alcohol_dehydrogenase_Fe"/>
</dbReference>
<dbReference type="FunFam" id="3.40.50.1970:FF:000003">
    <property type="entry name" value="Alcohol dehydrogenase, iron-containing"/>
    <property type="match status" value="1"/>
</dbReference>
<dbReference type="InterPro" id="IPR056798">
    <property type="entry name" value="ADH_Fe_C"/>
</dbReference>
<organism evidence="7 8">
    <name type="scientific">Ramlibacter algicola</name>
    <dbReference type="NCBI Taxonomy" id="2795217"/>
    <lineage>
        <taxon>Bacteria</taxon>
        <taxon>Pseudomonadati</taxon>
        <taxon>Pseudomonadota</taxon>
        <taxon>Betaproteobacteria</taxon>
        <taxon>Burkholderiales</taxon>
        <taxon>Comamonadaceae</taxon>
        <taxon>Ramlibacter</taxon>
    </lineage>
</organism>
<evidence type="ECO:0000313" key="8">
    <source>
        <dbReference type="Proteomes" id="UP000617041"/>
    </source>
</evidence>
<keyword evidence="3" id="KW-0560">Oxidoreductase</keyword>
<evidence type="ECO:0000256" key="3">
    <source>
        <dbReference type="ARBA" id="ARBA00023002"/>
    </source>
</evidence>
<dbReference type="CDD" id="cd14861">
    <property type="entry name" value="Fe-ADH-like"/>
    <property type="match status" value="1"/>
</dbReference>
<dbReference type="Gene3D" id="1.20.1090.10">
    <property type="entry name" value="Dehydroquinate synthase-like - alpha domain"/>
    <property type="match status" value="1"/>
</dbReference>
<evidence type="ECO:0000259" key="6">
    <source>
        <dbReference type="Pfam" id="PF25137"/>
    </source>
</evidence>
<dbReference type="AlphaFoldDB" id="A0A934Q297"/>